<dbReference type="InterPro" id="IPR027417">
    <property type="entry name" value="P-loop_NTPase"/>
</dbReference>
<dbReference type="PANTHER" id="PTHR42743">
    <property type="entry name" value="AMINO-ACID AMINOTRANSFERASE"/>
    <property type="match status" value="1"/>
</dbReference>
<dbReference type="Pfam" id="PF19798">
    <property type="entry name" value="Sulfotransfer_5"/>
    <property type="match status" value="1"/>
</dbReference>
<comment type="similarity">
    <text evidence="1">Belongs to the class-IV pyridoxal-phosphate-dependent aminotransferase family.</text>
</comment>
<dbReference type="EMBL" id="UINC01000958">
    <property type="protein sequence ID" value="SUZ65394.1"/>
    <property type="molecule type" value="Genomic_DNA"/>
</dbReference>
<dbReference type="InterPro" id="IPR050571">
    <property type="entry name" value="Class-IV_PLP-Dep_Aminotrnsfr"/>
</dbReference>
<evidence type="ECO:0008006" key="3">
    <source>
        <dbReference type="Google" id="ProtNLM"/>
    </source>
</evidence>
<evidence type="ECO:0000256" key="1">
    <source>
        <dbReference type="ARBA" id="ARBA00009320"/>
    </source>
</evidence>
<accession>A0A381PFI9</accession>
<name>A0A381PFI9_9ZZZZ</name>
<reference evidence="2" key="1">
    <citation type="submission" date="2018-05" db="EMBL/GenBank/DDBJ databases">
        <authorList>
            <person name="Lanie J.A."/>
            <person name="Ng W.-L."/>
            <person name="Kazmierczak K.M."/>
            <person name="Andrzejewski T.M."/>
            <person name="Davidsen T.M."/>
            <person name="Wayne K.J."/>
            <person name="Tettelin H."/>
            <person name="Glass J.I."/>
            <person name="Rusch D."/>
            <person name="Podicherti R."/>
            <person name="Tsui H.-C.T."/>
            <person name="Winkler M.E."/>
        </authorList>
    </citation>
    <scope>NUCLEOTIDE SEQUENCE</scope>
</reference>
<dbReference type="GO" id="GO:0019752">
    <property type="term" value="P:carboxylic acid metabolic process"/>
    <property type="evidence" value="ECO:0007669"/>
    <property type="project" value="TreeGrafter"/>
</dbReference>
<dbReference type="Gene3D" id="3.40.50.300">
    <property type="entry name" value="P-loop containing nucleotide triphosphate hydrolases"/>
    <property type="match status" value="1"/>
</dbReference>
<protein>
    <recommendedName>
        <fullName evidence="3">Sulfotransferase domain-containing protein</fullName>
    </recommendedName>
</protein>
<dbReference type="SUPFAM" id="SSF52540">
    <property type="entry name" value="P-loop containing nucleoside triphosphate hydrolases"/>
    <property type="match status" value="1"/>
</dbReference>
<evidence type="ECO:0000313" key="2">
    <source>
        <dbReference type="EMBL" id="SUZ65394.1"/>
    </source>
</evidence>
<sequence length="221" mass="24477">MYAFRQRSDTTVFDEPIYAHYLRVTGRDHPGRDDVLASQNPDGEAVVRDVILGGHPTPVAFFKQMAQHFVDLDRGFLGACRNILLIRDPARVVTSFAKNVPDVNVADTGLPIQVDLLESILAEGEDPVVVDSATLLADPEAMLRTLCFRLGLDFDPAMLSWPPGPKPEDGVWAEHWYASTHRSSGFQAGHPSAEPVPDHLRPVIDEARPHYDRLLEHALVA</sequence>
<gene>
    <name evidence="2" type="ORF">METZ01_LOCUS18248</name>
</gene>
<dbReference type="AlphaFoldDB" id="A0A381PFI9"/>
<dbReference type="PANTHER" id="PTHR42743:SF11">
    <property type="entry name" value="AMINODEOXYCHORISMATE LYASE"/>
    <property type="match status" value="1"/>
</dbReference>
<proteinExistence type="inferred from homology"/>
<organism evidence="2">
    <name type="scientific">marine metagenome</name>
    <dbReference type="NCBI Taxonomy" id="408172"/>
    <lineage>
        <taxon>unclassified sequences</taxon>
        <taxon>metagenomes</taxon>
        <taxon>ecological metagenomes</taxon>
    </lineage>
</organism>